<organism evidence="3 4">
    <name type="scientific">Sphingomonas panacisoli</name>
    <dbReference type="NCBI Taxonomy" id="1813879"/>
    <lineage>
        <taxon>Bacteria</taxon>
        <taxon>Pseudomonadati</taxon>
        <taxon>Pseudomonadota</taxon>
        <taxon>Alphaproteobacteria</taxon>
        <taxon>Sphingomonadales</taxon>
        <taxon>Sphingomonadaceae</taxon>
        <taxon>Sphingomonas</taxon>
    </lineage>
</organism>
<dbReference type="Pfam" id="PF08327">
    <property type="entry name" value="AHSA1"/>
    <property type="match status" value="1"/>
</dbReference>
<dbReference type="EMBL" id="CP042306">
    <property type="protein sequence ID" value="QDZ08318.1"/>
    <property type="molecule type" value="Genomic_DNA"/>
</dbReference>
<accession>A0A5B8LJC1</accession>
<gene>
    <name evidence="3" type="ORF">FPZ24_13200</name>
</gene>
<dbReference type="OrthoDB" id="9805228at2"/>
<reference evidence="3 4" key="1">
    <citation type="submission" date="2019-07" db="EMBL/GenBank/DDBJ databases">
        <title>Full genome sequence of Sphingomonas sp. 4R-6-7(HKS19).</title>
        <authorList>
            <person name="Im W.-T."/>
        </authorList>
    </citation>
    <scope>NUCLEOTIDE SEQUENCE [LARGE SCALE GENOMIC DNA]</scope>
    <source>
        <strain evidence="3 4">HKS19</strain>
    </source>
</reference>
<dbReference type="Proteomes" id="UP000315673">
    <property type="component" value="Chromosome"/>
</dbReference>
<evidence type="ECO:0000313" key="4">
    <source>
        <dbReference type="Proteomes" id="UP000315673"/>
    </source>
</evidence>
<dbReference type="Gene3D" id="3.30.530.20">
    <property type="match status" value="1"/>
</dbReference>
<dbReference type="InterPro" id="IPR013538">
    <property type="entry name" value="ASHA1/2-like_C"/>
</dbReference>
<evidence type="ECO:0000259" key="2">
    <source>
        <dbReference type="Pfam" id="PF08327"/>
    </source>
</evidence>
<feature type="domain" description="Activator of Hsp90 ATPase homologue 1/2-like C-terminal" evidence="2">
    <location>
        <begin position="15"/>
        <end position="150"/>
    </location>
</feature>
<sequence length="160" mass="17701">MSGPAHELAIDRTFDAPLDAVWRAVVDHLPEWWCPRPWTSEIVALDWKSGGRFSITMHGPNGETHPGDGVLLEVVPGERFVFCNMLDADWNPQDAQPVGIVGMFEFADAGVGRTKFRSSARHWSEADRKAHADMGFEQGWGICADQLEEVARRLAATADA</sequence>
<keyword evidence="4" id="KW-1185">Reference proteome</keyword>
<dbReference type="AlphaFoldDB" id="A0A5B8LJC1"/>
<name>A0A5B8LJC1_9SPHN</name>
<dbReference type="InterPro" id="IPR023393">
    <property type="entry name" value="START-like_dom_sf"/>
</dbReference>
<comment type="similarity">
    <text evidence="1">Belongs to the AHA1 family.</text>
</comment>
<evidence type="ECO:0000313" key="3">
    <source>
        <dbReference type="EMBL" id="QDZ08318.1"/>
    </source>
</evidence>
<evidence type="ECO:0000256" key="1">
    <source>
        <dbReference type="ARBA" id="ARBA00006817"/>
    </source>
</evidence>
<dbReference type="KEGG" id="spai:FPZ24_13200"/>
<proteinExistence type="inferred from homology"/>
<dbReference type="SUPFAM" id="SSF55961">
    <property type="entry name" value="Bet v1-like"/>
    <property type="match status" value="1"/>
</dbReference>
<protein>
    <submittedName>
        <fullName evidence="3">ATPase</fullName>
    </submittedName>
</protein>
<dbReference type="RefSeq" id="WP_146572725.1">
    <property type="nucleotide sequence ID" value="NZ_CP042306.1"/>
</dbReference>